<name>A0A915CTQ7_9BILA</name>
<organism evidence="2 3">
    <name type="scientific">Ditylenchus dipsaci</name>
    <dbReference type="NCBI Taxonomy" id="166011"/>
    <lineage>
        <taxon>Eukaryota</taxon>
        <taxon>Metazoa</taxon>
        <taxon>Ecdysozoa</taxon>
        <taxon>Nematoda</taxon>
        <taxon>Chromadorea</taxon>
        <taxon>Rhabditida</taxon>
        <taxon>Tylenchina</taxon>
        <taxon>Tylenchomorpha</taxon>
        <taxon>Sphaerularioidea</taxon>
        <taxon>Anguinidae</taxon>
        <taxon>Anguininae</taxon>
        <taxon>Ditylenchus</taxon>
    </lineage>
</organism>
<evidence type="ECO:0000313" key="2">
    <source>
        <dbReference type="Proteomes" id="UP000887574"/>
    </source>
</evidence>
<dbReference type="AlphaFoldDB" id="A0A915CTQ7"/>
<accession>A0A915CTQ7</accession>
<protein>
    <submittedName>
        <fullName evidence="3">Uncharacterized protein</fullName>
    </submittedName>
</protein>
<evidence type="ECO:0000313" key="3">
    <source>
        <dbReference type="WBParaSite" id="jg12316"/>
    </source>
</evidence>
<keyword evidence="2" id="KW-1185">Reference proteome</keyword>
<evidence type="ECO:0000256" key="1">
    <source>
        <dbReference type="SAM" id="MobiDB-lite"/>
    </source>
</evidence>
<proteinExistence type="predicted"/>
<dbReference type="Proteomes" id="UP000887574">
    <property type="component" value="Unplaced"/>
</dbReference>
<reference evidence="3" key="1">
    <citation type="submission" date="2022-11" db="UniProtKB">
        <authorList>
            <consortium name="WormBaseParasite"/>
        </authorList>
    </citation>
    <scope>IDENTIFICATION</scope>
</reference>
<feature type="compositionally biased region" description="Low complexity" evidence="1">
    <location>
        <begin position="31"/>
        <end position="45"/>
    </location>
</feature>
<dbReference type="WBParaSite" id="jg12316">
    <property type="protein sequence ID" value="jg12316"/>
    <property type="gene ID" value="jg12316"/>
</dbReference>
<sequence length="154" mass="16591">MSAALLANSSYGNANFNLMNGNFMWPGPSYNQQMQMNSNNSQVKKSSPKKPKNSAEMGQMPSQELNFMLQQQQKQLVNQMFGQSGMANSQLQMAAQQNASNAFFAKAAVLQKSVVTSPNNQLKLPTISASAAGVAASNNGLQLLCLVLDSRIRG</sequence>
<feature type="region of interest" description="Disordered" evidence="1">
    <location>
        <begin position="30"/>
        <end position="58"/>
    </location>
</feature>